<comment type="caution">
    <text evidence="2">The sequence shown here is derived from an EMBL/GenBank/DDBJ whole genome shotgun (WGS) entry which is preliminary data.</text>
</comment>
<evidence type="ECO:0000313" key="3">
    <source>
        <dbReference type="Proteomes" id="UP001221898"/>
    </source>
</evidence>
<keyword evidence="1" id="KW-0732">Signal</keyword>
<dbReference type="AlphaFoldDB" id="A0AAD7R4V2"/>
<name>A0AAD7R4V2_9TELE</name>
<proteinExistence type="predicted"/>
<accession>A0AAD7R4V2</accession>
<feature type="non-terminal residue" evidence="2">
    <location>
        <position position="1"/>
    </location>
</feature>
<feature type="non-terminal residue" evidence="2">
    <location>
        <position position="53"/>
    </location>
</feature>
<sequence>LLNRRSRFFPLLSPWTLMTLQTTCSWSSLSCSVTPSVASEPTAPLVNFYRQLD</sequence>
<dbReference type="EMBL" id="JAINUG010000644">
    <property type="protein sequence ID" value="KAJ8362528.1"/>
    <property type="molecule type" value="Genomic_DNA"/>
</dbReference>
<gene>
    <name evidence="2" type="ORF">AAFF_G00369710</name>
</gene>
<feature type="chain" id="PRO_5041912079" evidence="1">
    <location>
        <begin position="26"/>
        <end position="53"/>
    </location>
</feature>
<protein>
    <submittedName>
        <fullName evidence="2">Uncharacterized protein</fullName>
    </submittedName>
</protein>
<dbReference type="Proteomes" id="UP001221898">
    <property type="component" value="Unassembled WGS sequence"/>
</dbReference>
<feature type="signal peptide" evidence="1">
    <location>
        <begin position="1"/>
        <end position="25"/>
    </location>
</feature>
<organism evidence="2 3">
    <name type="scientific">Aldrovandia affinis</name>
    <dbReference type="NCBI Taxonomy" id="143900"/>
    <lineage>
        <taxon>Eukaryota</taxon>
        <taxon>Metazoa</taxon>
        <taxon>Chordata</taxon>
        <taxon>Craniata</taxon>
        <taxon>Vertebrata</taxon>
        <taxon>Euteleostomi</taxon>
        <taxon>Actinopterygii</taxon>
        <taxon>Neopterygii</taxon>
        <taxon>Teleostei</taxon>
        <taxon>Notacanthiformes</taxon>
        <taxon>Halosauridae</taxon>
        <taxon>Aldrovandia</taxon>
    </lineage>
</organism>
<keyword evidence="3" id="KW-1185">Reference proteome</keyword>
<reference evidence="2" key="1">
    <citation type="journal article" date="2023" name="Science">
        <title>Genome structures resolve the early diversification of teleost fishes.</title>
        <authorList>
            <person name="Parey E."/>
            <person name="Louis A."/>
            <person name="Montfort J."/>
            <person name="Bouchez O."/>
            <person name="Roques C."/>
            <person name="Iampietro C."/>
            <person name="Lluch J."/>
            <person name="Castinel A."/>
            <person name="Donnadieu C."/>
            <person name="Desvignes T."/>
            <person name="Floi Bucao C."/>
            <person name="Jouanno E."/>
            <person name="Wen M."/>
            <person name="Mejri S."/>
            <person name="Dirks R."/>
            <person name="Jansen H."/>
            <person name="Henkel C."/>
            <person name="Chen W.J."/>
            <person name="Zahm M."/>
            <person name="Cabau C."/>
            <person name="Klopp C."/>
            <person name="Thompson A.W."/>
            <person name="Robinson-Rechavi M."/>
            <person name="Braasch I."/>
            <person name="Lecointre G."/>
            <person name="Bobe J."/>
            <person name="Postlethwait J.H."/>
            <person name="Berthelot C."/>
            <person name="Roest Crollius H."/>
            <person name="Guiguen Y."/>
        </authorList>
    </citation>
    <scope>NUCLEOTIDE SEQUENCE</scope>
    <source>
        <strain evidence="2">NC1722</strain>
    </source>
</reference>
<evidence type="ECO:0000256" key="1">
    <source>
        <dbReference type="SAM" id="SignalP"/>
    </source>
</evidence>
<evidence type="ECO:0000313" key="2">
    <source>
        <dbReference type="EMBL" id="KAJ8362528.1"/>
    </source>
</evidence>